<name>A0ABY8LG38_9RHOB</name>
<keyword evidence="3" id="KW-1185">Reference proteome</keyword>
<dbReference type="Gene3D" id="3.40.50.880">
    <property type="match status" value="1"/>
</dbReference>
<evidence type="ECO:0000259" key="1">
    <source>
        <dbReference type="Pfam" id="PF07090"/>
    </source>
</evidence>
<dbReference type="RefSeq" id="WP_279966524.1">
    <property type="nucleotide sequence ID" value="NZ_CP122537.1"/>
</dbReference>
<dbReference type="SUPFAM" id="SSF52317">
    <property type="entry name" value="Class I glutamine amidotransferase-like"/>
    <property type="match status" value="1"/>
</dbReference>
<reference evidence="2 3" key="1">
    <citation type="submission" date="2023-04" db="EMBL/GenBank/DDBJ databases">
        <title>Jannaschia ovalis sp. nov., a marine bacterium isolated from sea tidal flat.</title>
        <authorList>
            <person name="Kwon D.Y."/>
            <person name="Kim J.-J."/>
        </authorList>
    </citation>
    <scope>NUCLEOTIDE SEQUENCE [LARGE SCALE GENOMIC DNA]</scope>
    <source>
        <strain evidence="2 3">GRR-S6-38</strain>
    </source>
</reference>
<gene>
    <name evidence="2" type="ORF">P8627_04915</name>
</gene>
<dbReference type="Pfam" id="PF07090">
    <property type="entry name" value="GATase1_like"/>
    <property type="match status" value="1"/>
</dbReference>
<evidence type="ECO:0000313" key="2">
    <source>
        <dbReference type="EMBL" id="WGH79607.1"/>
    </source>
</evidence>
<evidence type="ECO:0000313" key="3">
    <source>
        <dbReference type="Proteomes" id="UP001243420"/>
    </source>
</evidence>
<dbReference type="InterPro" id="IPR010768">
    <property type="entry name" value="GATase1-like"/>
</dbReference>
<accession>A0ABY8LG38</accession>
<protein>
    <submittedName>
        <fullName evidence="2">Glutamine amidotransferase</fullName>
    </submittedName>
</protein>
<feature type="domain" description="Putative glutamine amidotransferase" evidence="1">
    <location>
        <begin position="3"/>
        <end position="250"/>
    </location>
</feature>
<dbReference type="PANTHER" id="PTHR37947:SF1">
    <property type="entry name" value="BLL2462 PROTEIN"/>
    <property type="match status" value="1"/>
</dbReference>
<sequence length="254" mass="27961">MTKLLLVGESWVSSASHFKGFDQFGSVTFHTGADRFVDGMGRAGIEVTYMKAHEAAEGFPYRQEDLDAYDVLMLSDIGANTLLLPPDVWLRGERVPNRLTMIEAWVKGGGGLIMIGGYMTFQGIDGRGRWHRTPVERALPVTCLPHDDRVEIPEGAVPEVVDARHPILAGVPSDWPYLLGVNELTPKAEDTDVVLRLPEAQGGLPLLVTGAHGEGRTLAWASDMSEHWLPKPFLDWPGYDALFGNMVKWAARSL</sequence>
<dbReference type="InterPro" id="IPR029062">
    <property type="entry name" value="Class_I_gatase-like"/>
</dbReference>
<dbReference type="InterPro" id="IPR017027">
    <property type="entry name" value="STM3548-like"/>
</dbReference>
<dbReference type="PANTHER" id="PTHR37947">
    <property type="entry name" value="BLL2462 PROTEIN"/>
    <property type="match status" value="1"/>
</dbReference>
<keyword evidence="2" id="KW-0315">Glutamine amidotransferase</keyword>
<proteinExistence type="predicted"/>
<dbReference type="Proteomes" id="UP001243420">
    <property type="component" value="Chromosome"/>
</dbReference>
<dbReference type="PIRSF" id="PIRSF034405">
    <property type="entry name" value="UCP034405"/>
    <property type="match status" value="1"/>
</dbReference>
<organism evidence="2 3">
    <name type="scientific">Jannaschia ovalis</name>
    <dbReference type="NCBI Taxonomy" id="3038773"/>
    <lineage>
        <taxon>Bacteria</taxon>
        <taxon>Pseudomonadati</taxon>
        <taxon>Pseudomonadota</taxon>
        <taxon>Alphaproteobacteria</taxon>
        <taxon>Rhodobacterales</taxon>
        <taxon>Roseobacteraceae</taxon>
        <taxon>Jannaschia</taxon>
    </lineage>
</organism>
<dbReference type="EMBL" id="CP122537">
    <property type="protein sequence ID" value="WGH79607.1"/>
    <property type="molecule type" value="Genomic_DNA"/>
</dbReference>